<gene>
    <name evidence="2" type="ORF">SAMN02745217_04100</name>
</gene>
<keyword evidence="2" id="KW-0378">Hydrolase</keyword>
<keyword evidence="2" id="KW-0255">Endonuclease</keyword>
<proteinExistence type="predicted"/>
<evidence type="ECO:0000313" key="2">
    <source>
        <dbReference type="EMBL" id="SHO53393.1"/>
    </source>
</evidence>
<dbReference type="AlphaFoldDB" id="A0A1M7YL93"/>
<dbReference type="Gene3D" id="1.10.30.50">
    <property type="match status" value="1"/>
</dbReference>
<dbReference type="EMBL" id="FRFD01000013">
    <property type="protein sequence ID" value="SHO53393.1"/>
    <property type="molecule type" value="Genomic_DNA"/>
</dbReference>
<dbReference type="Pfam" id="PF13395">
    <property type="entry name" value="HNH_4"/>
    <property type="match status" value="1"/>
</dbReference>
<evidence type="ECO:0000313" key="3">
    <source>
        <dbReference type="Proteomes" id="UP000184612"/>
    </source>
</evidence>
<dbReference type="Proteomes" id="UP000184612">
    <property type="component" value="Unassembled WGS sequence"/>
</dbReference>
<sequence length="388" mass="45765">MDLELVSDVIYENNLNTLKFAQMLDDPSQCYKFYWMESVINLARDNEDDFSFEKVIDEMICEAWYSVTQYHLRLGPTIKGITENFLEHAINTIQDKTDLPQNATKDQIMRAIAECSQEIKDDKSKLTNYVPYRLLSSFLDAEGMSLLDRRAYRRLIAYMEKINETQNLFYTVIDGRGLQKKVHISKQWRKLLKDNYLVITSWIQLNKIRFLQDRNPGVPGIIYKLSMESERKLLCARELWKMTTQITGKPLHDIYTGDDLEISRFDLDHFVPRSYIANDELWNLTPIDKQLNSSKNNHLPSWDAYFKGFSENLYFLYGCIFSNDAMRQKFEDCRKDNLNAIWATETLFISGNTKVQFKNILSHNLLPVYEAAKLQGYGEWKRQKYERT</sequence>
<feature type="domain" description="HNH nuclease" evidence="1">
    <location>
        <begin position="253"/>
        <end position="300"/>
    </location>
</feature>
<dbReference type="STRING" id="1121345.SAMN02745217_04100"/>
<dbReference type="OrthoDB" id="489287at2"/>
<protein>
    <submittedName>
        <fullName evidence="2">HNH endonuclease</fullName>
    </submittedName>
</protein>
<organism evidence="2 3">
    <name type="scientific">Anaerocolumna xylanovorans DSM 12503</name>
    <dbReference type="NCBI Taxonomy" id="1121345"/>
    <lineage>
        <taxon>Bacteria</taxon>
        <taxon>Bacillati</taxon>
        <taxon>Bacillota</taxon>
        <taxon>Clostridia</taxon>
        <taxon>Lachnospirales</taxon>
        <taxon>Lachnospiraceae</taxon>
        <taxon>Anaerocolumna</taxon>
    </lineage>
</organism>
<name>A0A1M7YL93_9FIRM</name>
<keyword evidence="2" id="KW-0540">Nuclease</keyword>
<keyword evidence="3" id="KW-1185">Reference proteome</keyword>
<evidence type="ECO:0000259" key="1">
    <source>
        <dbReference type="Pfam" id="PF13395"/>
    </source>
</evidence>
<dbReference type="RefSeq" id="WP_073590729.1">
    <property type="nucleotide sequence ID" value="NZ_FRFD01000013.1"/>
</dbReference>
<dbReference type="InterPro" id="IPR003615">
    <property type="entry name" value="HNH_nuc"/>
</dbReference>
<reference evidence="2 3" key="1">
    <citation type="submission" date="2016-12" db="EMBL/GenBank/DDBJ databases">
        <authorList>
            <person name="Song W.-J."/>
            <person name="Kurnit D.M."/>
        </authorList>
    </citation>
    <scope>NUCLEOTIDE SEQUENCE [LARGE SCALE GENOMIC DNA]</scope>
    <source>
        <strain evidence="2 3">DSM 12503</strain>
    </source>
</reference>
<dbReference type="GO" id="GO:0004519">
    <property type="term" value="F:endonuclease activity"/>
    <property type="evidence" value="ECO:0007669"/>
    <property type="project" value="UniProtKB-KW"/>
</dbReference>
<accession>A0A1M7YL93</accession>